<dbReference type="Pfam" id="PF11578">
    <property type="entry name" value="DUF3237"/>
    <property type="match status" value="1"/>
</dbReference>
<dbReference type="VEuPathDB" id="FungiDB:G647_07312"/>
<name>A0A1C1C849_9EURO</name>
<dbReference type="AlphaFoldDB" id="A0A1C1C849"/>
<dbReference type="Gene3D" id="2.40.160.20">
    <property type="match status" value="1"/>
</dbReference>
<accession>A0A1C1C849</accession>
<dbReference type="EMBL" id="LGRB01000020">
    <property type="protein sequence ID" value="OCT44641.1"/>
    <property type="molecule type" value="Genomic_DNA"/>
</dbReference>
<dbReference type="VEuPathDB" id="FungiDB:CLCR_06319"/>
<organism evidence="1 2">
    <name type="scientific">Cladophialophora carrionii</name>
    <dbReference type="NCBI Taxonomy" id="86049"/>
    <lineage>
        <taxon>Eukaryota</taxon>
        <taxon>Fungi</taxon>
        <taxon>Dikarya</taxon>
        <taxon>Ascomycota</taxon>
        <taxon>Pezizomycotina</taxon>
        <taxon>Eurotiomycetes</taxon>
        <taxon>Chaetothyriomycetidae</taxon>
        <taxon>Chaetothyriales</taxon>
        <taxon>Herpotrichiellaceae</taxon>
        <taxon>Cladophialophora</taxon>
    </lineage>
</organism>
<dbReference type="Proteomes" id="UP000094526">
    <property type="component" value="Unassembled WGS sequence"/>
</dbReference>
<evidence type="ECO:0000313" key="2">
    <source>
        <dbReference type="Proteomes" id="UP000094526"/>
    </source>
</evidence>
<comment type="caution">
    <text evidence="1">The sequence shown here is derived from an EMBL/GenBank/DDBJ whole genome shotgun (WGS) entry which is preliminary data.</text>
</comment>
<proteinExistence type="predicted"/>
<dbReference type="OrthoDB" id="2544694at2759"/>
<dbReference type="eggNOG" id="ENOG502RXX5">
    <property type="taxonomic scope" value="Eukaryota"/>
</dbReference>
<sequence>MAPKLEHCMTVRGYIAVGDDILQIKNVLNGPQRSFIPVTGGSIKGVGPAEGLEAEISPASSDGVLTNPPFWLLIGSGLTLVSQMNPSTNTAHLNVRLGARSSAGAAIFVQYQGILKVDKVGGKVLSGAPDAKSTEYGEQEWFISPLIETSDERLKWMEESVWLGQGHWIVDANGSAVEYQVYRLVN</sequence>
<evidence type="ECO:0000313" key="1">
    <source>
        <dbReference type="EMBL" id="OCT44641.1"/>
    </source>
</evidence>
<reference evidence="2" key="1">
    <citation type="submission" date="2015-07" db="EMBL/GenBank/DDBJ databases">
        <authorList>
            <person name="Teixeira M.M."/>
            <person name="Souza R.C."/>
            <person name="Almeida L.G."/>
            <person name="Vicente V.A."/>
            <person name="de Hoog S."/>
            <person name="Bocca A.L."/>
            <person name="de Almeida S.R."/>
            <person name="Vasconcelos A.T."/>
            <person name="Felipe M.S."/>
        </authorList>
    </citation>
    <scope>NUCLEOTIDE SEQUENCE [LARGE SCALE GENOMIC DNA]</scope>
    <source>
        <strain evidence="2">KSF</strain>
    </source>
</reference>
<protein>
    <submittedName>
        <fullName evidence="1">Uncharacterized protein</fullName>
    </submittedName>
</protein>
<keyword evidence="2" id="KW-1185">Reference proteome</keyword>
<gene>
    <name evidence="1" type="ORF">CLCR_06319</name>
</gene>